<accession>A0A392VKH0</accession>
<reference evidence="1 2" key="1">
    <citation type="journal article" date="2018" name="Front. Plant Sci.">
        <title>Red Clover (Trifolium pratense) and Zigzag Clover (T. medium) - A Picture of Genomic Similarities and Differences.</title>
        <authorList>
            <person name="Dluhosova J."/>
            <person name="Istvanek J."/>
            <person name="Nedelnik J."/>
            <person name="Repkova J."/>
        </authorList>
    </citation>
    <scope>NUCLEOTIDE SEQUENCE [LARGE SCALE GENOMIC DNA]</scope>
    <source>
        <strain evidence="2">cv. 10/8</strain>
        <tissue evidence="1">Leaf</tissue>
    </source>
</reference>
<dbReference type="EMBL" id="LXQA011166976">
    <property type="protein sequence ID" value="MCI87481.1"/>
    <property type="molecule type" value="Genomic_DNA"/>
</dbReference>
<organism evidence="1 2">
    <name type="scientific">Trifolium medium</name>
    <dbReference type="NCBI Taxonomy" id="97028"/>
    <lineage>
        <taxon>Eukaryota</taxon>
        <taxon>Viridiplantae</taxon>
        <taxon>Streptophyta</taxon>
        <taxon>Embryophyta</taxon>
        <taxon>Tracheophyta</taxon>
        <taxon>Spermatophyta</taxon>
        <taxon>Magnoliopsida</taxon>
        <taxon>eudicotyledons</taxon>
        <taxon>Gunneridae</taxon>
        <taxon>Pentapetalae</taxon>
        <taxon>rosids</taxon>
        <taxon>fabids</taxon>
        <taxon>Fabales</taxon>
        <taxon>Fabaceae</taxon>
        <taxon>Papilionoideae</taxon>
        <taxon>50 kb inversion clade</taxon>
        <taxon>NPAAA clade</taxon>
        <taxon>Hologalegina</taxon>
        <taxon>IRL clade</taxon>
        <taxon>Trifolieae</taxon>
        <taxon>Trifolium</taxon>
    </lineage>
</organism>
<evidence type="ECO:0000313" key="2">
    <source>
        <dbReference type="Proteomes" id="UP000265520"/>
    </source>
</evidence>
<name>A0A392VKH0_9FABA</name>
<dbReference type="Proteomes" id="UP000265520">
    <property type="component" value="Unassembled WGS sequence"/>
</dbReference>
<sequence>MEKLAEELLASARRAGEDRASRRQLGPVARCATLSSASRVFKVHHARRAGQ</sequence>
<evidence type="ECO:0000313" key="1">
    <source>
        <dbReference type="EMBL" id="MCI87481.1"/>
    </source>
</evidence>
<protein>
    <submittedName>
        <fullName evidence="1">Uncharacterized protein</fullName>
    </submittedName>
</protein>
<comment type="caution">
    <text evidence="1">The sequence shown here is derived from an EMBL/GenBank/DDBJ whole genome shotgun (WGS) entry which is preliminary data.</text>
</comment>
<proteinExistence type="predicted"/>
<feature type="non-terminal residue" evidence="1">
    <location>
        <position position="51"/>
    </location>
</feature>
<dbReference type="AlphaFoldDB" id="A0A392VKH0"/>
<keyword evidence="2" id="KW-1185">Reference proteome</keyword>